<accession>A0A3R5UZ18</accession>
<keyword evidence="1" id="KW-0812">Transmembrane</keyword>
<reference evidence="3 4" key="1">
    <citation type="submission" date="2019-01" db="EMBL/GenBank/DDBJ databases">
        <title>Geovibrio thiophilus DSM 11263, complete genome.</title>
        <authorList>
            <person name="Spring S."/>
            <person name="Bunk B."/>
            <person name="Sproer C."/>
        </authorList>
    </citation>
    <scope>NUCLEOTIDE SEQUENCE [LARGE SCALE GENOMIC DNA]</scope>
    <source>
        <strain evidence="3 4">DSM 11263</strain>
    </source>
</reference>
<keyword evidence="4" id="KW-1185">Reference proteome</keyword>
<proteinExistence type="predicted"/>
<dbReference type="Pfam" id="PF02470">
    <property type="entry name" value="MlaD"/>
    <property type="match status" value="1"/>
</dbReference>
<dbReference type="AlphaFoldDB" id="A0A3R5UZ18"/>
<protein>
    <submittedName>
        <fullName evidence="3">MCE family protein</fullName>
    </submittedName>
</protein>
<dbReference type="InterPro" id="IPR052336">
    <property type="entry name" value="MlaD_Phospholipid_Transporter"/>
</dbReference>
<dbReference type="GO" id="GO:0005548">
    <property type="term" value="F:phospholipid transporter activity"/>
    <property type="evidence" value="ECO:0007669"/>
    <property type="project" value="TreeGrafter"/>
</dbReference>
<organism evidence="3 4">
    <name type="scientific">Geovibrio thiophilus</name>
    <dbReference type="NCBI Taxonomy" id="139438"/>
    <lineage>
        <taxon>Bacteria</taxon>
        <taxon>Pseudomonadati</taxon>
        <taxon>Deferribacterota</taxon>
        <taxon>Deferribacteres</taxon>
        <taxon>Deferribacterales</taxon>
        <taxon>Geovibrionaceae</taxon>
        <taxon>Geovibrio</taxon>
    </lineage>
</organism>
<feature type="transmembrane region" description="Helical" evidence="1">
    <location>
        <begin position="7"/>
        <end position="25"/>
    </location>
</feature>
<gene>
    <name evidence="3" type="ORF">EP073_07750</name>
</gene>
<evidence type="ECO:0000259" key="2">
    <source>
        <dbReference type="Pfam" id="PF02470"/>
    </source>
</evidence>
<dbReference type="KEGG" id="gtl:EP073_07750"/>
<dbReference type="OrthoDB" id="9788420at2"/>
<feature type="domain" description="Mce/MlaD" evidence="2">
    <location>
        <begin position="37"/>
        <end position="110"/>
    </location>
</feature>
<sequence length="520" mass="57802">MKAGLEAKVGAFVIICFVLIGFMSLKAGSFSLGSQKGMEIKAELSNAAGLTADSAVMFNGVEVGKVTEVRLINGKPVITMVIDEQYEIPSNIILAVRSSGFLGEKYAELQMKSDEFTGTLQQDDVIRESASSTDFDELGNKLGDIAGDVKEITSALKEVLATAEAKDHMKMTLENVRYTTDMLREILAQNEMRVNAIMRNVESLTGSLNSLAVGNQENMNEIIANIRLITEDLRMQTPQIAENLKNVTGDIDDIVGGNKSDINDTIKSLRAVTAKLETTVDNMNDITGQIKSGEGTVGKLIYDNKTIDNVNETLTGLKNTMGKLDKMKVYLSFEGQHNFEESENKGYFRLKLVPNEKRYYLLGVESHPNGRDTTEKFSQKIYNGGNPSGGDGYWVDVEGERTVNKDELTFTAMYAHRFFDNFYFRIGLMESEFGVGGDFYPLKNHKNLELKLDVYDFPDEDEDRNVNVKAYAKYKFFENFFVTGGVDNIANSDTRTLFLGGGVEFNDDDLKYLMGSIPSF</sequence>
<keyword evidence="1" id="KW-1133">Transmembrane helix</keyword>
<evidence type="ECO:0000313" key="3">
    <source>
        <dbReference type="EMBL" id="QAR33296.1"/>
    </source>
</evidence>
<evidence type="ECO:0000256" key="1">
    <source>
        <dbReference type="SAM" id="Phobius"/>
    </source>
</evidence>
<dbReference type="EMBL" id="CP035108">
    <property type="protein sequence ID" value="QAR33296.1"/>
    <property type="molecule type" value="Genomic_DNA"/>
</dbReference>
<dbReference type="PANTHER" id="PTHR33371">
    <property type="entry name" value="INTERMEMBRANE PHOSPHOLIPID TRANSPORT SYSTEM BINDING PROTEIN MLAD-RELATED"/>
    <property type="match status" value="1"/>
</dbReference>
<dbReference type="Proteomes" id="UP000287502">
    <property type="component" value="Chromosome"/>
</dbReference>
<dbReference type="InterPro" id="IPR003399">
    <property type="entry name" value="Mce/MlaD"/>
</dbReference>
<keyword evidence="1" id="KW-0472">Membrane</keyword>
<name>A0A3R5UZ18_9BACT</name>
<evidence type="ECO:0000313" key="4">
    <source>
        <dbReference type="Proteomes" id="UP000287502"/>
    </source>
</evidence>
<dbReference type="GO" id="GO:0005543">
    <property type="term" value="F:phospholipid binding"/>
    <property type="evidence" value="ECO:0007669"/>
    <property type="project" value="TreeGrafter"/>
</dbReference>
<dbReference type="PANTHER" id="PTHR33371:SF4">
    <property type="entry name" value="INTERMEMBRANE PHOSPHOLIPID TRANSPORT SYSTEM BINDING PROTEIN MLAD"/>
    <property type="match status" value="1"/>
</dbReference>
<dbReference type="RefSeq" id="WP_128466582.1">
    <property type="nucleotide sequence ID" value="NZ_CP035108.1"/>
</dbReference>